<keyword evidence="3" id="KW-1185">Reference proteome</keyword>
<evidence type="ECO:0000259" key="1">
    <source>
        <dbReference type="Pfam" id="PF07045"/>
    </source>
</evidence>
<dbReference type="Pfam" id="PF07045">
    <property type="entry name" value="DUF1330"/>
    <property type="match status" value="1"/>
</dbReference>
<organism evidence="2 3">
    <name type="scientific">Noviluteimonas lactosilytica</name>
    <dbReference type="NCBI Taxonomy" id="2888523"/>
    <lineage>
        <taxon>Bacteria</taxon>
        <taxon>Pseudomonadati</taxon>
        <taxon>Pseudomonadota</taxon>
        <taxon>Gammaproteobacteria</taxon>
        <taxon>Lysobacterales</taxon>
        <taxon>Lysobacteraceae</taxon>
        <taxon>Noviluteimonas</taxon>
    </lineage>
</organism>
<evidence type="ECO:0000313" key="3">
    <source>
        <dbReference type="Proteomes" id="UP001165293"/>
    </source>
</evidence>
<evidence type="ECO:0000313" key="2">
    <source>
        <dbReference type="EMBL" id="MCC8364473.1"/>
    </source>
</evidence>
<protein>
    <submittedName>
        <fullName evidence="2">DUF1330 domain-containing protein</fullName>
    </submittedName>
</protein>
<accession>A0ABS8JLI7</accession>
<dbReference type="InterPro" id="IPR011008">
    <property type="entry name" value="Dimeric_a/b-barrel"/>
</dbReference>
<feature type="domain" description="DUF1330" evidence="1">
    <location>
        <begin position="3"/>
        <end position="95"/>
    </location>
</feature>
<reference evidence="2" key="1">
    <citation type="submission" date="2021-10" db="EMBL/GenBank/DDBJ databases">
        <authorList>
            <person name="Lyu M."/>
            <person name="Wang X."/>
            <person name="Meng X."/>
            <person name="Xu K."/>
        </authorList>
    </citation>
    <scope>NUCLEOTIDE SEQUENCE</scope>
    <source>
        <strain evidence="2">A6</strain>
    </source>
</reference>
<comment type="caution">
    <text evidence="2">The sequence shown here is derived from an EMBL/GenBank/DDBJ whole genome shotgun (WGS) entry which is preliminary data.</text>
</comment>
<sequence length="97" mass="10313">MAKGYWVIAWKSISNPAAVERYVAPATEAILSNGGRVLAGGEPAKAYEQGTATRLVIVEFDSLQQAIAAYEHPDYQATLVHLAGAAERDVRVIEGAA</sequence>
<gene>
    <name evidence="2" type="ORF">LK996_15480</name>
</gene>
<proteinExistence type="predicted"/>
<dbReference type="SUPFAM" id="SSF54909">
    <property type="entry name" value="Dimeric alpha+beta barrel"/>
    <property type="match status" value="1"/>
</dbReference>
<dbReference type="Proteomes" id="UP001165293">
    <property type="component" value="Unassembled WGS sequence"/>
</dbReference>
<dbReference type="RefSeq" id="WP_230528275.1">
    <property type="nucleotide sequence ID" value="NZ_JAJGAK010000005.1"/>
</dbReference>
<dbReference type="InterPro" id="IPR010753">
    <property type="entry name" value="DUF1330"/>
</dbReference>
<name>A0ABS8JLI7_9GAMM</name>
<dbReference type="EMBL" id="JAJGAK010000005">
    <property type="protein sequence ID" value="MCC8364473.1"/>
    <property type="molecule type" value="Genomic_DNA"/>
</dbReference>
<dbReference type="Gene3D" id="3.30.70.100">
    <property type="match status" value="1"/>
</dbReference>